<accession>A0A286RB47</accession>
<dbReference type="PIRSF" id="PIRSF005719">
    <property type="entry name" value="SMC"/>
    <property type="match status" value="1"/>
</dbReference>
<dbReference type="Gene3D" id="1.20.5.170">
    <property type="match status" value="1"/>
</dbReference>
<keyword evidence="4 6" id="KW-0175">Coiled coil</keyword>
<reference evidence="8 9" key="1">
    <citation type="journal article" name="Front. Microbiol.">
        <title>Sugar Metabolism of the First Thermophilic Planctomycete Thermogutta terrifontis: Comparative Genomic and Transcriptomic Approaches.</title>
        <authorList>
            <person name="Elcheninov A.G."/>
            <person name="Menzel P."/>
            <person name="Gudbergsdottir S.R."/>
            <person name="Slesarev A.I."/>
            <person name="Kadnikov V.V."/>
            <person name="Krogh A."/>
            <person name="Bonch-Osmolovskaya E.A."/>
            <person name="Peng X."/>
            <person name="Kublanov I.V."/>
        </authorList>
    </citation>
    <scope>NUCLEOTIDE SEQUENCE [LARGE SCALE GENOMIC DNA]</scope>
    <source>
        <strain evidence="8 9">R1</strain>
    </source>
</reference>
<dbReference type="GO" id="GO:0007059">
    <property type="term" value="P:chromosome segregation"/>
    <property type="evidence" value="ECO:0007669"/>
    <property type="project" value="UniProtKB-UniRule"/>
</dbReference>
<dbReference type="SMART" id="SM00968">
    <property type="entry name" value="SMC_hinge"/>
    <property type="match status" value="1"/>
</dbReference>
<dbReference type="AlphaFoldDB" id="A0A286RB47"/>
<feature type="coiled-coil region" evidence="6">
    <location>
        <begin position="628"/>
        <end position="697"/>
    </location>
</feature>
<dbReference type="EMBL" id="CP018477">
    <property type="protein sequence ID" value="ASV73182.1"/>
    <property type="molecule type" value="Genomic_DNA"/>
</dbReference>
<feature type="coiled-coil region" evidence="6">
    <location>
        <begin position="726"/>
        <end position="802"/>
    </location>
</feature>
<evidence type="ECO:0000256" key="6">
    <source>
        <dbReference type="HAMAP-Rule" id="MF_01894"/>
    </source>
</evidence>
<dbReference type="HAMAP" id="MF_01894">
    <property type="entry name" value="Smc_prok"/>
    <property type="match status" value="1"/>
</dbReference>
<keyword evidence="3 6" id="KW-0067">ATP-binding</keyword>
<evidence type="ECO:0000256" key="2">
    <source>
        <dbReference type="ARBA" id="ARBA00022741"/>
    </source>
</evidence>
<comment type="domain">
    <text evidence="6">Contains large globular domains required for ATP hydrolysis at each terminus and a third globular domain forming a flexible hinge near the middle of the molecule. These domains are separated by coiled-coil structures.</text>
</comment>
<organism evidence="8 9">
    <name type="scientific">Thermogutta terrifontis</name>
    <dbReference type="NCBI Taxonomy" id="1331910"/>
    <lineage>
        <taxon>Bacteria</taxon>
        <taxon>Pseudomonadati</taxon>
        <taxon>Planctomycetota</taxon>
        <taxon>Planctomycetia</taxon>
        <taxon>Pirellulales</taxon>
        <taxon>Thermoguttaceae</taxon>
        <taxon>Thermogutta</taxon>
    </lineage>
</organism>
<feature type="coiled-coil region" evidence="6">
    <location>
        <begin position="845"/>
        <end position="886"/>
    </location>
</feature>
<keyword evidence="5 6" id="KW-0238">DNA-binding</keyword>
<gene>
    <name evidence="6" type="primary">smc</name>
    <name evidence="8" type="ORF">THTE_0580</name>
</gene>
<dbReference type="GO" id="GO:0005694">
    <property type="term" value="C:chromosome"/>
    <property type="evidence" value="ECO:0007669"/>
    <property type="project" value="InterPro"/>
</dbReference>
<dbReference type="SUPFAM" id="SSF75553">
    <property type="entry name" value="Smc hinge domain"/>
    <property type="match status" value="1"/>
</dbReference>
<name>A0A286RB47_9BACT</name>
<dbReference type="Gene3D" id="6.10.140.1720">
    <property type="match status" value="1"/>
</dbReference>
<comment type="caution">
    <text evidence="6">Lacks conserved residue(s) required for the propagation of feature annotation.</text>
</comment>
<dbReference type="InterPro" id="IPR003395">
    <property type="entry name" value="RecF/RecN/SMC_N"/>
</dbReference>
<dbReference type="InterPro" id="IPR027417">
    <property type="entry name" value="P-loop_NTPase"/>
</dbReference>
<sequence length="1156" mass="132262">MTDVIFNGSATRRPLNFAEITITLDNSRGILPIDTPEVHITRRLYRSGESEYLINRQPCRLRDIRDLLAGTGLATQAYSVIEQGKIDQLLQATPLERRAVFEEAAGISRFKSRKLEAQRRLERLEQNLVRLRDIVEEVESRLRVVRSQAGKAQRYQKYAEELRSLRIHLARLDWQKFNQELARLEEQENRLAGLQADLSAQCEHLEQELATAEDLQSRCDEQLSTLQKALSVNREQIAAAEAELEHEHTRSRELERELTRLRKSLAGLTLRAEDVETQRHSLAEALAAAESQYRDLVRQIAEGERLLTERLEVLDRRRTEYEELRARHWELLQKSLAADAEARQHEGQLQVHAATIQRLQQERERLQQVITDLGQEHEAVRRRHENVLRELEDIQHGIHLATERRDQCREDCLRVQSELAELQERRTAARERARLLQEWEERLEGIDSGVKDFLQRMRQSGDGAAASLCGLVADLFQVELQVAFLVDAALGDAPQWVVLRDSRPFLEQLRQGNAGLTGRVGVFCLDRLEPAAAASSHEAVARELAAVPGVLGNAEQFVMVPEEILPLRRLLLGNVWFVESLETGLELARRYPQSRFVTMAGEVVTSDGLVIAGPKSAVTGLISRRSELRSLLRALAEWEQTAGKLEAHLQETRRAWEEAETHLNELTEQRRRLADKLREIEQQERQLQRRTEESTQRWQSIESEFAELDQACEKLRQSRDAAVQAKGDYENAARQIEQDLARLGEEISRLENDVQEHHGLLTALKVELAKSEERLQALRHELRRQEQAAQERLKELADLQLRFSETETAWRQSQRKILSVEMTLAELYSAKDGLTLALHQAGEEREAVHKQRQALQHRLQETRRRLKETEEQRHKIDLELNSIRHEKATLLQRAEEDYNISLAEIDQPASPEETRDRAEIAAAIDDLRRKIHYLGNVNLEALEELRELEERYNTLSSQYQDLVSAKAALLRIIERINADSRRLFAATLQTVSEHFAMLFRELFGGGQASIELEEGVDILESGIEIIARPPGKEPRNISLLSGGEKSLTCVALLLAIFRSRPSPFCVLDEVDAALDEANIDRFTRVLREFLSLTQFVIVTHSKRTVTCADTIYGITMEESGVSKRVSVRFEDLSDNGEILSTAPARSESSRTQEKAA</sequence>
<dbReference type="NCBIfam" id="TIGR02168">
    <property type="entry name" value="SMC_prok_B"/>
    <property type="match status" value="1"/>
</dbReference>
<keyword evidence="9" id="KW-1185">Reference proteome</keyword>
<evidence type="ECO:0000256" key="3">
    <source>
        <dbReference type="ARBA" id="ARBA00022840"/>
    </source>
</evidence>
<dbReference type="GO" id="GO:0006260">
    <property type="term" value="P:DNA replication"/>
    <property type="evidence" value="ECO:0007669"/>
    <property type="project" value="UniProtKB-UniRule"/>
</dbReference>
<dbReference type="GO" id="GO:0005524">
    <property type="term" value="F:ATP binding"/>
    <property type="evidence" value="ECO:0007669"/>
    <property type="project" value="UniProtKB-UniRule"/>
</dbReference>
<evidence type="ECO:0000313" key="9">
    <source>
        <dbReference type="Proteomes" id="UP000215086"/>
    </source>
</evidence>
<dbReference type="Gene3D" id="1.20.1060.20">
    <property type="match status" value="1"/>
</dbReference>
<dbReference type="KEGG" id="ttf:THTE_0580"/>
<dbReference type="GO" id="GO:0003677">
    <property type="term" value="F:DNA binding"/>
    <property type="evidence" value="ECO:0007669"/>
    <property type="project" value="UniProtKB-UniRule"/>
</dbReference>
<feature type="coiled-coil region" evidence="6">
    <location>
        <begin position="342"/>
        <end position="432"/>
    </location>
</feature>
<feature type="coiled-coil region" evidence="6">
    <location>
        <begin position="107"/>
        <end position="306"/>
    </location>
</feature>
<comment type="subcellular location">
    <subcellularLocation>
        <location evidence="6">Cytoplasm</location>
    </subcellularLocation>
</comment>
<dbReference type="GO" id="GO:0005737">
    <property type="term" value="C:cytoplasm"/>
    <property type="evidence" value="ECO:0007669"/>
    <property type="project" value="UniProtKB-SubCell"/>
</dbReference>
<comment type="similarity">
    <text evidence="6">Belongs to the SMC family.</text>
</comment>
<evidence type="ECO:0000256" key="5">
    <source>
        <dbReference type="ARBA" id="ARBA00023125"/>
    </source>
</evidence>
<dbReference type="InterPro" id="IPR011890">
    <property type="entry name" value="SMC_prok"/>
</dbReference>
<dbReference type="SUPFAM" id="SSF90257">
    <property type="entry name" value="Myosin rod fragments"/>
    <property type="match status" value="1"/>
</dbReference>
<evidence type="ECO:0000259" key="7">
    <source>
        <dbReference type="SMART" id="SM00968"/>
    </source>
</evidence>
<evidence type="ECO:0000313" key="8">
    <source>
        <dbReference type="EMBL" id="ASV73182.1"/>
    </source>
</evidence>
<evidence type="ECO:0000256" key="4">
    <source>
        <dbReference type="ARBA" id="ARBA00023054"/>
    </source>
</evidence>
<dbReference type="GO" id="GO:0030261">
    <property type="term" value="P:chromosome condensation"/>
    <property type="evidence" value="ECO:0007669"/>
    <property type="project" value="InterPro"/>
</dbReference>
<proteinExistence type="inferred from homology"/>
<keyword evidence="2 6" id="KW-0547">Nucleotide-binding</keyword>
<dbReference type="Pfam" id="PF06470">
    <property type="entry name" value="SMC_hinge"/>
    <property type="match status" value="1"/>
</dbReference>
<feature type="domain" description="SMC hinge" evidence="7">
    <location>
        <begin position="466"/>
        <end position="588"/>
    </location>
</feature>
<dbReference type="InterPro" id="IPR010935">
    <property type="entry name" value="SMC_hinge"/>
</dbReference>
<dbReference type="GO" id="GO:0007062">
    <property type="term" value="P:sister chromatid cohesion"/>
    <property type="evidence" value="ECO:0007669"/>
    <property type="project" value="InterPro"/>
</dbReference>
<dbReference type="Gene3D" id="3.30.70.1620">
    <property type="match status" value="1"/>
</dbReference>
<dbReference type="PANTHER" id="PTHR43977">
    <property type="entry name" value="STRUCTURAL MAINTENANCE OF CHROMOSOMES PROTEIN 3"/>
    <property type="match status" value="1"/>
</dbReference>
<comment type="function">
    <text evidence="6">Required for chromosome condensation and partitioning.</text>
</comment>
<dbReference type="GO" id="GO:0016887">
    <property type="term" value="F:ATP hydrolysis activity"/>
    <property type="evidence" value="ECO:0007669"/>
    <property type="project" value="InterPro"/>
</dbReference>
<evidence type="ECO:0000256" key="1">
    <source>
        <dbReference type="ARBA" id="ARBA00022490"/>
    </source>
</evidence>
<dbReference type="Proteomes" id="UP000215086">
    <property type="component" value="Chromosome"/>
</dbReference>
<dbReference type="Gene3D" id="1.10.287.1490">
    <property type="match status" value="1"/>
</dbReference>
<feature type="coiled-coil region" evidence="6">
    <location>
        <begin position="938"/>
        <end position="965"/>
    </location>
</feature>
<dbReference type="Pfam" id="PF02463">
    <property type="entry name" value="SMC_N"/>
    <property type="match status" value="1"/>
</dbReference>
<protein>
    <recommendedName>
        <fullName evidence="6">Chromosome partition protein Smc</fullName>
    </recommendedName>
</protein>
<keyword evidence="1 6" id="KW-0963">Cytoplasm</keyword>
<dbReference type="InterPro" id="IPR036277">
    <property type="entry name" value="SMC_hinge_sf"/>
</dbReference>
<comment type="subunit">
    <text evidence="6">Homodimer.</text>
</comment>
<dbReference type="SUPFAM" id="SSF52540">
    <property type="entry name" value="P-loop containing nucleoside triphosphate hydrolases"/>
    <property type="match status" value="2"/>
</dbReference>
<dbReference type="Gene3D" id="3.40.50.300">
    <property type="entry name" value="P-loop containing nucleotide triphosphate hydrolases"/>
    <property type="match status" value="2"/>
</dbReference>
<dbReference type="InterPro" id="IPR024704">
    <property type="entry name" value="SMC"/>
</dbReference>